<dbReference type="Proteomes" id="UP001177021">
    <property type="component" value="Unassembled WGS sequence"/>
</dbReference>
<evidence type="ECO:0000313" key="2">
    <source>
        <dbReference type="Proteomes" id="UP001177021"/>
    </source>
</evidence>
<evidence type="ECO:0000313" key="1">
    <source>
        <dbReference type="EMBL" id="CAJ2663342.1"/>
    </source>
</evidence>
<proteinExistence type="predicted"/>
<comment type="caution">
    <text evidence="1">The sequence shown here is derived from an EMBL/GenBank/DDBJ whole genome shotgun (WGS) entry which is preliminary data.</text>
</comment>
<name>A0ACB0L436_TRIPR</name>
<dbReference type="EMBL" id="CASHSV030000409">
    <property type="protein sequence ID" value="CAJ2663342.1"/>
    <property type="molecule type" value="Genomic_DNA"/>
</dbReference>
<sequence>MALTLGNRSMFSNIDEINSDRTNWNFKAKIIRLWQVNDFNRPNMPFSVEMVLMDSDGSKIHATIKKTLIYKFKHDVIEGKVYSFENIGVAANTGAYRTTHHPYKLNFQFGSIVQRLSNCDIVKSPFTFVPISEVVGGLYDTDFLVDVIGLLTEIGQEREITNQNGSTTKLNVISLEADGHKLQCTLFGPYVDELNTFVGAGDLNNHVVIVQLAKAKTFQDKIHIQNCMNCSVLIFNPNCEESKIFRASLNDSDENHSPLTFTQLSNESAVTPLDEFLYNTPRATLQDLKDATKVSSHVVAATVKRTLNPDRYWYTACFCGKAVIQDSRLWFCEKCNRHVPKVVPSSNGWSFNPETHFETVIYPYKERIDICPTFVGNFESIINFENPVSLINSKKQECEVFLKCSKGIWYFSDGEEVCKAFGFKKPTSVFLNFQFKDNPFDLIEKRARQTAPIVEDLADKIPVIEISSDSNEEEDDDDDEDDESEDEDDDDDHDEDEDPGPFGMVYNVEDVVEDDEDRLRYNHFDVEITESMAYSNQVMHFPNPTSKHALRPSQTEIYIRDINTGRVINCKIKTSTRNKNERYLGKGWYDFKQELMLMPGDVLKCSVEDPPHYLNVMIIRRA</sequence>
<keyword evidence="2" id="KW-1185">Reference proteome</keyword>
<reference evidence="1" key="1">
    <citation type="submission" date="2023-10" db="EMBL/GenBank/DDBJ databases">
        <authorList>
            <person name="Rodriguez Cubillos JULIANA M."/>
            <person name="De Vega J."/>
        </authorList>
    </citation>
    <scope>NUCLEOTIDE SEQUENCE</scope>
</reference>
<accession>A0ACB0L436</accession>
<gene>
    <name evidence="1" type="ORF">MILVUS5_LOCUS28791</name>
</gene>
<protein>
    <submittedName>
        <fullName evidence="1">Uncharacterized protein</fullName>
    </submittedName>
</protein>
<organism evidence="1 2">
    <name type="scientific">Trifolium pratense</name>
    <name type="common">Red clover</name>
    <dbReference type="NCBI Taxonomy" id="57577"/>
    <lineage>
        <taxon>Eukaryota</taxon>
        <taxon>Viridiplantae</taxon>
        <taxon>Streptophyta</taxon>
        <taxon>Embryophyta</taxon>
        <taxon>Tracheophyta</taxon>
        <taxon>Spermatophyta</taxon>
        <taxon>Magnoliopsida</taxon>
        <taxon>eudicotyledons</taxon>
        <taxon>Gunneridae</taxon>
        <taxon>Pentapetalae</taxon>
        <taxon>rosids</taxon>
        <taxon>fabids</taxon>
        <taxon>Fabales</taxon>
        <taxon>Fabaceae</taxon>
        <taxon>Papilionoideae</taxon>
        <taxon>50 kb inversion clade</taxon>
        <taxon>NPAAA clade</taxon>
        <taxon>Hologalegina</taxon>
        <taxon>IRL clade</taxon>
        <taxon>Trifolieae</taxon>
        <taxon>Trifolium</taxon>
    </lineage>
</organism>